<dbReference type="Pfam" id="PF00676">
    <property type="entry name" value="E1_dh"/>
    <property type="match status" value="1"/>
</dbReference>
<dbReference type="EMBL" id="LJXT01000040">
    <property type="protein sequence ID" value="KPQ16407.1"/>
    <property type="molecule type" value="Genomic_DNA"/>
</dbReference>
<dbReference type="GO" id="GO:0003863">
    <property type="term" value="F:branched-chain 2-oxo acid dehydrogenase activity"/>
    <property type="evidence" value="ECO:0007669"/>
    <property type="project" value="UniProtKB-EC"/>
</dbReference>
<evidence type="ECO:0000256" key="2">
    <source>
        <dbReference type="ARBA" id="ARBA00003906"/>
    </source>
</evidence>
<comment type="function">
    <text evidence="2">E1 component of the 2-oxoglutarate dehydrogenase (OGDH) complex which catalyzes the decarboxylation of 2-oxoglutarate, the first step in the conversion of 2-oxoglutarate to succinyl-CoA and CO(2).</text>
</comment>
<dbReference type="CDD" id="cd02000">
    <property type="entry name" value="TPP_E1_PDC_ADC_BCADC"/>
    <property type="match status" value="1"/>
</dbReference>
<dbReference type="InterPro" id="IPR009014">
    <property type="entry name" value="Transketo_C/PFOR_II"/>
</dbReference>
<dbReference type="SUPFAM" id="SSF52518">
    <property type="entry name" value="Thiamin diphosphate-binding fold (THDP-binding)"/>
    <property type="match status" value="2"/>
</dbReference>
<evidence type="ECO:0000256" key="4">
    <source>
        <dbReference type="ARBA" id="ARBA00023002"/>
    </source>
</evidence>
<dbReference type="InterPro" id="IPR033248">
    <property type="entry name" value="Transketolase_C"/>
</dbReference>
<dbReference type="PANTHER" id="PTHR42980">
    <property type="entry name" value="2-OXOISOVALERATE DEHYDROGENASE SUBUNIT BETA-RELATED"/>
    <property type="match status" value="1"/>
</dbReference>
<evidence type="ECO:0000256" key="1">
    <source>
        <dbReference type="ARBA" id="ARBA00001964"/>
    </source>
</evidence>
<dbReference type="Pfam" id="PF02780">
    <property type="entry name" value="Transketolase_C"/>
    <property type="match status" value="1"/>
</dbReference>
<evidence type="ECO:0000259" key="6">
    <source>
        <dbReference type="SMART" id="SM00861"/>
    </source>
</evidence>
<keyword evidence="5" id="KW-0786">Thiamine pyrophosphate</keyword>
<gene>
    <name evidence="7" type="ORF">HLUCCX10_07845</name>
</gene>
<sequence>MATAEKSVKKTQDSTADREAVLNDFRIALISRHASLMGRKEVFMGKAKFGIFGDGKELAQIAMARAFQKGDFRAGYYRDQTFMFALGELTVQQYFAQLYAHTNVDAEPASAGRLMNGHFATRSLNDDGSWKSLTDRYNSAADISPTAAQMPKLLGLAFASKLYRENKGLKGFKDFSINGNEVAWGTIGNASTSEGMFFESINAAGVLQVPMVTAIWDDGYGISVPQEYHTTKGSISEVLEGFQRNDEQKGFEIIRVKGWDYEALFNAFQKAGNIARSEHAPVLIHVQEMTQPQGHSTSGSHERYKSKERLDWEKEWDCIKQFREYILSRELASADELDKIDAEAKAQVKKEKEAAWNDFLGEIKEELKEAVSLIRDAAQTSNRKVVLEQLVQDLSKTINPIRKDVISTVRKALLNLRFDQSEAKNKLQTWYQQQQEKNFDRYSSHLYSQSEWSALKVAERLPEFSEDSSIVDGREVLQAFFDYKLENDPRFFAFGEDVGKIGDVNQAFAGLQAKYGDLRVSDTGIRECTIVGQGIGAALRGLRPLAEIQYLDYLLYGIQLLSDDLASLQYRTKGGQKAPLIVRTRGHRLEGVWHAGSPMGMILSALRGMLICVPRNMTQAAGMYNTLLQSDDPALVIECLNGYRLKEKMPENMGEYTVPMGKPEVLRSGKDITLVTYGSMCRIVLEAAEELSEMDIDVEVIDVQTLIPFDRFGVIGESVKKTNRVIFADEDVPGGASAYMLQQAIEEQQLFKFLDSEPQTLSAKAHRPAYSSDGDYFSKPSTEDVIEKVYLLMHEVNPKKFPKF</sequence>
<comment type="cofactor">
    <cofactor evidence="1">
        <name>thiamine diphosphate</name>
        <dbReference type="ChEBI" id="CHEBI:58937"/>
    </cofactor>
</comment>
<dbReference type="STRING" id="1305737.GCA_000526355_00389"/>
<organism evidence="7 8">
    <name type="scientific">Algoriphagus marincola HL-49</name>
    <dbReference type="NCBI Taxonomy" id="1305737"/>
    <lineage>
        <taxon>Bacteria</taxon>
        <taxon>Pseudomonadati</taxon>
        <taxon>Bacteroidota</taxon>
        <taxon>Cytophagia</taxon>
        <taxon>Cytophagales</taxon>
        <taxon>Cyclobacteriaceae</taxon>
        <taxon>Algoriphagus</taxon>
    </lineage>
</organism>
<dbReference type="SUPFAM" id="SSF52922">
    <property type="entry name" value="TK C-terminal domain-like"/>
    <property type="match status" value="1"/>
</dbReference>
<proteinExistence type="predicted"/>
<dbReference type="OrthoDB" id="9769337at2"/>
<accession>A0A0P7Y8H1</accession>
<dbReference type="InterPro" id="IPR005475">
    <property type="entry name" value="Transketolase-like_Pyr-bd"/>
</dbReference>
<protein>
    <recommendedName>
        <fullName evidence="3">3-methyl-2-oxobutanoate dehydrogenase (2-methylpropanoyl-transferring)</fullName>
        <ecNumber evidence="3">1.2.4.4</ecNumber>
    </recommendedName>
</protein>
<dbReference type="EC" id="1.2.4.4" evidence="3"/>
<dbReference type="InterPro" id="IPR001017">
    <property type="entry name" value="DH_E1"/>
</dbReference>
<keyword evidence="7" id="KW-0670">Pyruvate</keyword>
<dbReference type="GO" id="GO:0007584">
    <property type="term" value="P:response to nutrient"/>
    <property type="evidence" value="ECO:0007669"/>
    <property type="project" value="TreeGrafter"/>
</dbReference>
<dbReference type="PANTHER" id="PTHR42980:SF1">
    <property type="entry name" value="2-OXOISOVALERATE DEHYDROGENASE SUBUNIT BETA, MITOCHONDRIAL"/>
    <property type="match status" value="1"/>
</dbReference>
<evidence type="ECO:0000313" key="7">
    <source>
        <dbReference type="EMBL" id="KPQ16407.1"/>
    </source>
</evidence>
<dbReference type="PATRIC" id="fig|1305737.6.peg.2246"/>
<dbReference type="InterPro" id="IPR029061">
    <property type="entry name" value="THDP-binding"/>
</dbReference>
<evidence type="ECO:0000313" key="8">
    <source>
        <dbReference type="Proteomes" id="UP000050421"/>
    </source>
</evidence>
<evidence type="ECO:0000256" key="5">
    <source>
        <dbReference type="ARBA" id="ARBA00023052"/>
    </source>
</evidence>
<dbReference type="eggNOG" id="COG0022">
    <property type="taxonomic scope" value="Bacteria"/>
</dbReference>
<dbReference type="Pfam" id="PF02779">
    <property type="entry name" value="Transket_pyr"/>
    <property type="match status" value="1"/>
</dbReference>
<evidence type="ECO:0000256" key="3">
    <source>
        <dbReference type="ARBA" id="ARBA00012277"/>
    </source>
</evidence>
<dbReference type="Gene3D" id="3.40.50.970">
    <property type="match status" value="2"/>
</dbReference>
<dbReference type="AlphaFoldDB" id="A0A0P7Y8H1"/>
<reference evidence="7 8" key="1">
    <citation type="submission" date="2015-09" db="EMBL/GenBank/DDBJ databases">
        <title>Identification and resolution of microdiversity through metagenomic sequencing of parallel consortia.</title>
        <authorList>
            <person name="Nelson W.C."/>
            <person name="Romine M.F."/>
            <person name="Lindemann S.R."/>
        </authorList>
    </citation>
    <scope>NUCLEOTIDE SEQUENCE [LARGE SCALE GENOMIC DNA]</scope>
    <source>
        <strain evidence="7">HL-49</strain>
    </source>
</reference>
<dbReference type="eggNOG" id="COG1071">
    <property type="taxonomic scope" value="Bacteria"/>
</dbReference>
<dbReference type="Proteomes" id="UP000050421">
    <property type="component" value="Unassembled WGS sequence"/>
</dbReference>
<dbReference type="Gene3D" id="3.40.50.920">
    <property type="match status" value="1"/>
</dbReference>
<dbReference type="GO" id="GO:0009083">
    <property type="term" value="P:branched-chain amino acid catabolic process"/>
    <property type="evidence" value="ECO:0007669"/>
    <property type="project" value="TreeGrafter"/>
</dbReference>
<dbReference type="SMART" id="SM00861">
    <property type="entry name" value="Transket_pyr"/>
    <property type="match status" value="1"/>
</dbReference>
<name>A0A0P7Y8H1_9BACT</name>
<keyword evidence="4" id="KW-0560">Oxidoreductase</keyword>
<comment type="caution">
    <text evidence="7">The sequence shown here is derived from an EMBL/GenBank/DDBJ whole genome shotgun (WGS) entry which is preliminary data.</text>
</comment>
<feature type="domain" description="Transketolase-like pyrimidine-binding" evidence="6">
    <location>
        <begin position="471"/>
        <end position="645"/>
    </location>
</feature>